<dbReference type="EMBL" id="PVNH01000004">
    <property type="protein sequence ID" value="PRX48674.1"/>
    <property type="molecule type" value="Genomic_DNA"/>
</dbReference>
<sequence length="522" mass="56483">MEPKFAYGYCEGHLRERRPAEWAKRRADGQRRPRDGRPRAKRLIGCTAPRLFTPPLRRLTRKTTRGFEVVDFARDVLGEPLLPWQEWLVVHALELLPDGTFRFRTVLALVARQNGKTHLSKTLALWRLYVDGARLVLGAAQDLSIAREVLEAANETIDAVPELAEEKDQYLTANGKEGLRLFGGGRYLIKASTRSAGRGLSVDHLTMDEVREQRDWAAWSALSKTTTARASGQIWCLSNAGDEQSVVLNHLRSAAGVQLGSDGVSLMGEARDASIFLAEWSAAEGCELDDERAWAQANPALGHTVSVAAIRSALGTDPPEVFRTEVLCQKVDQLNGAIDLAGWKAGGDPVGTMDGLRDRVIACVDVAPDGGHVTLTAAAETPDGRYRVEPVAAWNDTDTARTELGELLARVAPAAVAWFPSGPAAALAPELRALGAVEIKGAEANEACQGFADLVAARRILHPEDPLLDAHIAGAQKYQVGDGWRFVRRGAGHVDAAYSAAGAVHVLRTLPVEKPLPKPMVV</sequence>
<dbReference type="InterPro" id="IPR027417">
    <property type="entry name" value="P-loop_NTPase"/>
</dbReference>
<evidence type="ECO:0000313" key="2">
    <source>
        <dbReference type="Proteomes" id="UP000238362"/>
    </source>
</evidence>
<gene>
    <name evidence="1" type="ORF">B0I33_104492</name>
</gene>
<dbReference type="Proteomes" id="UP000238362">
    <property type="component" value="Unassembled WGS sequence"/>
</dbReference>
<dbReference type="Gene3D" id="3.40.50.300">
    <property type="entry name" value="P-loop containing nucleotide triphosphate hydrolases"/>
    <property type="match status" value="1"/>
</dbReference>
<comment type="caution">
    <text evidence="1">The sequence shown here is derived from an EMBL/GenBank/DDBJ whole genome shotgun (WGS) entry which is preliminary data.</text>
</comment>
<dbReference type="InterPro" id="IPR005021">
    <property type="entry name" value="Terminase_largesu-like"/>
</dbReference>
<name>A0A2T0LXC1_9PSEU</name>
<keyword evidence="2" id="KW-1185">Reference proteome</keyword>
<organism evidence="1 2">
    <name type="scientific">Prauserella shujinwangii</name>
    <dbReference type="NCBI Taxonomy" id="1453103"/>
    <lineage>
        <taxon>Bacteria</taxon>
        <taxon>Bacillati</taxon>
        <taxon>Actinomycetota</taxon>
        <taxon>Actinomycetes</taxon>
        <taxon>Pseudonocardiales</taxon>
        <taxon>Pseudonocardiaceae</taxon>
        <taxon>Prauserella</taxon>
    </lineage>
</organism>
<protein>
    <submittedName>
        <fullName evidence="1">Phage terminase</fullName>
    </submittedName>
</protein>
<dbReference type="PANTHER" id="PTHR41287:SF1">
    <property type="entry name" value="PROTEIN YMFN"/>
    <property type="match status" value="1"/>
</dbReference>
<dbReference type="RefSeq" id="WP_106178720.1">
    <property type="nucleotide sequence ID" value="NZ_PVNH01000004.1"/>
</dbReference>
<accession>A0A2T0LXC1</accession>
<reference evidence="1 2" key="1">
    <citation type="submission" date="2018-03" db="EMBL/GenBank/DDBJ databases">
        <title>Genomic Encyclopedia of Type Strains, Phase III (KMG-III): the genomes of soil and plant-associated and newly described type strains.</title>
        <authorList>
            <person name="Whitman W."/>
        </authorList>
    </citation>
    <scope>NUCLEOTIDE SEQUENCE [LARGE SCALE GENOMIC DNA]</scope>
    <source>
        <strain evidence="1 2">CGMCC 4.7125</strain>
    </source>
</reference>
<dbReference type="PANTHER" id="PTHR41287">
    <property type="match status" value="1"/>
</dbReference>
<evidence type="ECO:0000313" key="1">
    <source>
        <dbReference type="EMBL" id="PRX48674.1"/>
    </source>
</evidence>
<dbReference type="AlphaFoldDB" id="A0A2T0LXC1"/>
<proteinExistence type="predicted"/>